<accession>A0ACB7T9Z4</accession>
<gene>
    <name evidence="1" type="ORF">HPB50_015447</name>
</gene>
<name>A0ACB7T9Z4_HYAAI</name>
<reference evidence="1" key="1">
    <citation type="submission" date="2020-05" db="EMBL/GenBank/DDBJ databases">
        <title>Large-scale comparative analyses of tick genomes elucidate their genetic diversity and vector capacities.</title>
        <authorList>
            <person name="Jia N."/>
            <person name="Wang J."/>
            <person name="Shi W."/>
            <person name="Du L."/>
            <person name="Sun Y."/>
            <person name="Zhan W."/>
            <person name="Jiang J."/>
            <person name="Wang Q."/>
            <person name="Zhang B."/>
            <person name="Ji P."/>
            <person name="Sakyi L.B."/>
            <person name="Cui X."/>
            <person name="Yuan T."/>
            <person name="Jiang B."/>
            <person name="Yang W."/>
            <person name="Lam T.T.-Y."/>
            <person name="Chang Q."/>
            <person name="Ding S."/>
            <person name="Wang X."/>
            <person name="Zhu J."/>
            <person name="Ruan X."/>
            <person name="Zhao L."/>
            <person name="Wei J."/>
            <person name="Que T."/>
            <person name="Du C."/>
            <person name="Cheng J."/>
            <person name="Dai P."/>
            <person name="Han X."/>
            <person name="Huang E."/>
            <person name="Gao Y."/>
            <person name="Liu J."/>
            <person name="Shao H."/>
            <person name="Ye R."/>
            <person name="Li L."/>
            <person name="Wei W."/>
            <person name="Wang X."/>
            <person name="Wang C."/>
            <person name="Yang T."/>
            <person name="Huo Q."/>
            <person name="Li W."/>
            <person name="Guo W."/>
            <person name="Chen H."/>
            <person name="Zhou L."/>
            <person name="Ni X."/>
            <person name="Tian J."/>
            <person name="Zhou Y."/>
            <person name="Sheng Y."/>
            <person name="Liu T."/>
            <person name="Pan Y."/>
            <person name="Xia L."/>
            <person name="Li J."/>
            <person name="Zhao F."/>
            <person name="Cao W."/>
        </authorList>
    </citation>
    <scope>NUCLEOTIDE SEQUENCE</scope>
    <source>
        <strain evidence="1">Hyas-2018</strain>
    </source>
</reference>
<dbReference type="EMBL" id="CM023490">
    <property type="protein sequence ID" value="KAH6943076.1"/>
    <property type="molecule type" value="Genomic_DNA"/>
</dbReference>
<sequence>MDAKMSERSQEQVRTSNQESGPTSDAVSKGKTPSLVPAPHNAPTTSTPAVTPGGISDALRRIGRPIAAIALSTLNDLSRNAGPQLSNHILEAYPAPEAHSSPHAPQGYRKVPSVPESRGEESGREQWQDGVTPSLLSQPDNAHAKRTPTLTSDGNGGPFRRLGRSFATIALSALAELSRNAGAQLTNQLLEAYSDPEAPSSTSTSQGKRSVPTEPERKDKATETDQQHLSSPTSVLRMQPAQYVQDLPAAFLQTSDVNFSQPQPDILNRVPSSEVNDKRRNAHTHLLQDIVPSCSLCAGYCNRDTTQVIRSKQSEPLNHYMPVCSWKAPITNKSECLKRTTQEDNTASLPSKRPRVERGAPGP</sequence>
<proteinExistence type="predicted"/>
<organism evidence="1 2">
    <name type="scientific">Hyalomma asiaticum</name>
    <name type="common">Tick</name>
    <dbReference type="NCBI Taxonomy" id="266040"/>
    <lineage>
        <taxon>Eukaryota</taxon>
        <taxon>Metazoa</taxon>
        <taxon>Ecdysozoa</taxon>
        <taxon>Arthropoda</taxon>
        <taxon>Chelicerata</taxon>
        <taxon>Arachnida</taxon>
        <taxon>Acari</taxon>
        <taxon>Parasitiformes</taxon>
        <taxon>Ixodida</taxon>
        <taxon>Ixodoidea</taxon>
        <taxon>Ixodidae</taxon>
        <taxon>Hyalomminae</taxon>
        <taxon>Hyalomma</taxon>
    </lineage>
</organism>
<protein>
    <submittedName>
        <fullName evidence="1">Uncharacterized protein</fullName>
    </submittedName>
</protein>
<keyword evidence="2" id="KW-1185">Reference proteome</keyword>
<dbReference type="Proteomes" id="UP000821845">
    <property type="component" value="Chromosome 10"/>
</dbReference>
<evidence type="ECO:0000313" key="2">
    <source>
        <dbReference type="Proteomes" id="UP000821845"/>
    </source>
</evidence>
<evidence type="ECO:0000313" key="1">
    <source>
        <dbReference type="EMBL" id="KAH6943076.1"/>
    </source>
</evidence>
<comment type="caution">
    <text evidence="1">The sequence shown here is derived from an EMBL/GenBank/DDBJ whole genome shotgun (WGS) entry which is preliminary data.</text>
</comment>